<dbReference type="Proteomes" id="UP001589818">
    <property type="component" value="Unassembled WGS sequence"/>
</dbReference>
<feature type="transmembrane region" description="Helical" evidence="2">
    <location>
        <begin position="102"/>
        <end position="124"/>
    </location>
</feature>
<feature type="region of interest" description="Disordered" evidence="1">
    <location>
        <begin position="380"/>
        <end position="459"/>
    </location>
</feature>
<dbReference type="EMBL" id="JBHLVF010000033">
    <property type="protein sequence ID" value="MFC0393323.1"/>
    <property type="molecule type" value="Genomic_DNA"/>
</dbReference>
<feature type="transmembrane region" description="Helical" evidence="2">
    <location>
        <begin position="166"/>
        <end position="184"/>
    </location>
</feature>
<protein>
    <submittedName>
        <fullName evidence="4">DUF4097 family beta strand repeat-containing protein</fullName>
    </submittedName>
</protein>
<reference evidence="4 5" key="1">
    <citation type="submission" date="2024-09" db="EMBL/GenBank/DDBJ databases">
        <authorList>
            <person name="Sun Q."/>
            <person name="Mori K."/>
        </authorList>
    </citation>
    <scope>NUCLEOTIDE SEQUENCE [LARGE SCALE GENOMIC DNA]</scope>
    <source>
        <strain evidence="4 5">CCM 4839</strain>
    </source>
</reference>
<keyword evidence="2" id="KW-1133">Transmembrane helix</keyword>
<accession>A0ABV6JBN6</accession>
<keyword evidence="2" id="KW-0472">Membrane</keyword>
<evidence type="ECO:0000313" key="5">
    <source>
        <dbReference type="Proteomes" id="UP001589818"/>
    </source>
</evidence>
<feature type="transmembrane region" description="Helical" evidence="2">
    <location>
        <begin position="12"/>
        <end position="38"/>
    </location>
</feature>
<feature type="transmembrane region" description="Helical" evidence="2">
    <location>
        <begin position="222"/>
        <end position="242"/>
    </location>
</feature>
<proteinExistence type="predicted"/>
<comment type="caution">
    <text evidence="4">The sequence shown here is derived from an EMBL/GenBank/DDBJ whole genome shotgun (WGS) entry which is preliminary data.</text>
</comment>
<evidence type="ECO:0000313" key="4">
    <source>
        <dbReference type="EMBL" id="MFC0393323.1"/>
    </source>
</evidence>
<name>A0ABV6JBN6_9BACL</name>
<feature type="domain" description="DUF4097" evidence="3">
    <location>
        <begin position="290"/>
        <end position="656"/>
    </location>
</feature>
<feature type="transmembrane region" description="Helical" evidence="2">
    <location>
        <begin position="196"/>
        <end position="215"/>
    </location>
</feature>
<sequence length="665" mass="70369">MRENKRATRIWARLLSFLVPGAGHLVLGLHMKGLLLVAVTLTDLVAMIRFADEGGGEFALLIVYLGLALPFFWFYSVFDTLQEAARLRGVQDSRLAGDQPKAAVIALQGALIISLGLVLLVLVRAPTVLTPWLDTAGVYAPGIGLAAVAIFIGIQRGSTMFKMGRLTAAVIIMTVGGLLLWDQIKGRNDINLLGQWWPAAFVLLGLEVVIFGLVYRTSSKRLSFDLVGSLLAVVIAVTAYGVTQYSAMPFRWLDEWKVNLAGMAGYGEEKGFRYDKELIKVPVEQELAAIAIDNPNGKVTLKKGDVSEIEIVTVLWVDSGDQQEADDVAANSMVEVDSGKKLTIKAKGESYGTNGNRKPRMNMMITVPADSHLVQLPADESQQTEGINGETLGDAGSSESIDNGAPANTANTGSSGAIDADGVLLDDGQSASNTQGTDMTQPPASSGEGNADNESPMDHEERSVVLTIQVTNGSVDVSGLNVPGGLQVKVTNGEIAIREIRGSVGVETKNGSITVADIDGNARLETYNGIVKAARIQGDLAGSTLSGGIEVEQLAGAAEVETKNGEILIREASSSIKADTLNGNIEISSSVVGGDWDIDSSIGEIRLFIPENGSYTVNGSVTFGNVATDLPLTASKKTIRGDIGSGDYRINIDANSSISVNRYNN</sequence>
<feature type="transmembrane region" description="Helical" evidence="2">
    <location>
        <begin position="136"/>
        <end position="154"/>
    </location>
</feature>
<feature type="compositionally biased region" description="Polar residues" evidence="1">
    <location>
        <begin position="397"/>
        <end position="415"/>
    </location>
</feature>
<dbReference type="InterPro" id="IPR025164">
    <property type="entry name" value="Toastrack_DUF4097"/>
</dbReference>
<dbReference type="Pfam" id="PF13349">
    <property type="entry name" value="DUF4097"/>
    <property type="match status" value="1"/>
</dbReference>
<dbReference type="RefSeq" id="WP_204821604.1">
    <property type="nucleotide sequence ID" value="NZ_JANHOF010000014.1"/>
</dbReference>
<gene>
    <name evidence="4" type="ORF">ACFFJ8_18335</name>
</gene>
<keyword evidence="2" id="KW-0812">Transmembrane</keyword>
<evidence type="ECO:0000256" key="1">
    <source>
        <dbReference type="SAM" id="MobiDB-lite"/>
    </source>
</evidence>
<keyword evidence="5" id="KW-1185">Reference proteome</keyword>
<feature type="transmembrane region" description="Helical" evidence="2">
    <location>
        <begin position="58"/>
        <end position="81"/>
    </location>
</feature>
<organism evidence="4 5">
    <name type="scientific">Paenibacillus mendelii</name>
    <dbReference type="NCBI Taxonomy" id="206163"/>
    <lineage>
        <taxon>Bacteria</taxon>
        <taxon>Bacillati</taxon>
        <taxon>Bacillota</taxon>
        <taxon>Bacilli</taxon>
        <taxon>Bacillales</taxon>
        <taxon>Paenibacillaceae</taxon>
        <taxon>Paenibacillus</taxon>
    </lineage>
</organism>
<feature type="compositionally biased region" description="Polar residues" evidence="1">
    <location>
        <begin position="429"/>
        <end position="448"/>
    </location>
</feature>
<evidence type="ECO:0000256" key="2">
    <source>
        <dbReference type="SAM" id="Phobius"/>
    </source>
</evidence>
<evidence type="ECO:0000259" key="3">
    <source>
        <dbReference type="Pfam" id="PF13349"/>
    </source>
</evidence>